<organism evidence="2 3">
    <name type="scientific">Candidatus Daviesbacteria bacterium RIFCSPHIGHO2_01_FULL_41_23</name>
    <dbReference type="NCBI Taxonomy" id="1797764"/>
    <lineage>
        <taxon>Bacteria</taxon>
        <taxon>Candidatus Daviesiibacteriota</taxon>
    </lineage>
</organism>
<protein>
    <submittedName>
        <fullName evidence="2">Uncharacterized protein</fullName>
    </submittedName>
</protein>
<evidence type="ECO:0000313" key="2">
    <source>
        <dbReference type="EMBL" id="OGE19773.1"/>
    </source>
</evidence>
<sequence length="571" mass="61790">MAKLSPEIGGGRSQHYTYDSQKAPQGAGDEIPLGSEPLITTERVRPRRKRPLITSERVRTRRKHPLLNAMLRLSLTAMVMAAGIGFSGKAEIASADSPRQGAEWTFNPDIFGDLTLPKQEAEDPNNSQNIQASTTIVDSNGNVRFLFAVNNSLFGAVSNFDKTIVYESVCAAPDKLCTEAKPIFKADGQNIRAILVPQGRPNEMVLVGETRLRWADPLVDQCFKSVQSPPSWSCQKAAVPAGIRGVATEVLEASNGIIANIGGSEGSSGRVYFERDPITGILKPGVGIIDTRTGTYLRATSLPQLVDSNNPDITQDISLASGRGAPGIDFITSDPKAGTGQMDTYYASYLGFLYGGARYTKAGESLMEVNNTTYQLLTTVGLDSSGRPSAIKAPSQYYGDWRDQGGILNYSWGYNLNMSQLWVGVNSQGQVHNWYSMGAIVNDKSVIGVGHLQKGADPKTDLFFRQFGPSNIDVTTKTGSIQNSMRFFPFRGQPGLLDPLVNNDSNGTKPGKLGTLVWYPLNKDYSPNPTAEPIYIGKGLGKPLTEPTPTPTSNNTAIYLPSVTRQFSSGW</sequence>
<evidence type="ECO:0000256" key="1">
    <source>
        <dbReference type="SAM" id="MobiDB-lite"/>
    </source>
</evidence>
<accession>A0A1F5ITU0</accession>
<comment type="caution">
    <text evidence="2">The sequence shown here is derived from an EMBL/GenBank/DDBJ whole genome shotgun (WGS) entry which is preliminary data.</text>
</comment>
<dbReference type="AlphaFoldDB" id="A0A1F5ITU0"/>
<dbReference type="Proteomes" id="UP000176336">
    <property type="component" value="Unassembled WGS sequence"/>
</dbReference>
<proteinExistence type="predicted"/>
<dbReference type="EMBL" id="MFCR01000001">
    <property type="protein sequence ID" value="OGE19773.1"/>
    <property type="molecule type" value="Genomic_DNA"/>
</dbReference>
<reference evidence="2 3" key="1">
    <citation type="journal article" date="2016" name="Nat. Commun.">
        <title>Thousands of microbial genomes shed light on interconnected biogeochemical processes in an aquifer system.</title>
        <authorList>
            <person name="Anantharaman K."/>
            <person name="Brown C.T."/>
            <person name="Hug L.A."/>
            <person name="Sharon I."/>
            <person name="Castelle C.J."/>
            <person name="Probst A.J."/>
            <person name="Thomas B.C."/>
            <person name="Singh A."/>
            <person name="Wilkins M.J."/>
            <person name="Karaoz U."/>
            <person name="Brodie E.L."/>
            <person name="Williams K.H."/>
            <person name="Hubbard S.S."/>
            <person name="Banfield J.F."/>
        </authorList>
    </citation>
    <scope>NUCLEOTIDE SEQUENCE [LARGE SCALE GENOMIC DNA]</scope>
</reference>
<evidence type="ECO:0000313" key="3">
    <source>
        <dbReference type="Proteomes" id="UP000176336"/>
    </source>
</evidence>
<feature type="region of interest" description="Disordered" evidence="1">
    <location>
        <begin position="1"/>
        <end position="34"/>
    </location>
</feature>
<gene>
    <name evidence="2" type="ORF">A2871_02200</name>
</gene>
<name>A0A1F5ITU0_9BACT</name>
<feature type="compositionally biased region" description="Polar residues" evidence="1">
    <location>
        <begin position="14"/>
        <end position="23"/>
    </location>
</feature>